<dbReference type="PANTHER" id="PTHR20855:SF3">
    <property type="entry name" value="LD03007P"/>
    <property type="match status" value="1"/>
</dbReference>
<evidence type="ECO:0000256" key="3">
    <source>
        <dbReference type="ARBA" id="ARBA00022475"/>
    </source>
</evidence>
<dbReference type="NCBIfam" id="TIGR01065">
    <property type="entry name" value="hlyIII"/>
    <property type="match status" value="1"/>
</dbReference>
<comment type="subcellular location">
    <subcellularLocation>
        <location evidence="1">Cell membrane</location>
        <topology evidence="1">Multi-pass membrane protein</topology>
    </subcellularLocation>
</comment>
<feature type="transmembrane region" description="Helical" evidence="7">
    <location>
        <begin position="47"/>
        <end position="69"/>
    </location>
</feature>
<dbReference type="RefSeq" id="WP_284152094.1">
    <property type="nucleotide sequence ID" value="NZ_AP025516.1"/>
</dbReference>
<feature type="transmembrane region" description="Helical" evidence="7">
    <location>
        <begin position="107"/>
        <end position="128"/>
    </location>
</feature>
<dbReference type="Pfam" id="PF03006">
    <property type="entry name" value="HlyIII"/>
    <property type="match status" value="1"/>
</dbReference>
<dbReference type="InterPro" id="IPR004254">
    <property type="entry name" value="AdipoR/HlyIII-related"/>
</dbReference>
<keyword evidence="6 7" id="KW-0472">Membrane</keyword>
<evidence type="ECO:0000256" key="7">
    <source>
        <dbReference type="SAM" id="Phobius"/>
    </source>
</evidence>
<keyword evidence="5 7" id="KW-1133">Transmembrane helix</keyword>
<evidence type="ECO:0000256" key="5">
    <source>
        <dbReference type="ARBA" id="ARBA00022989"/>
    </source>
</evidence>
<evidence type="ECO:0000256" key="1">
    <source>
        <dbReference type="ARBA" id="ARBA00004651"/>
    </source>
</evidence>
<proteinExistence type="inferred from homology"/>
<keyword evidence="9" id="KW-1185">Reference proteome</keyword>
<feature type="transmembrane region" description="Helical" evidence="7">
    <location>
        <begin position="21"/>
        <end position="41"/>
    </location>
</feature>
<keyword evidence="3" id="KW-1003">Cell membrane</keyword>
<sequence>MKDLTRSYTPGEEILNSLTHGVGLVVSSLGAGVLITLAVVFGDAWQIVSTSIFGACLILLYGASVSYHAVTAPRAKHALKIFDHIAIYFLIAGSYTPFLLVNLRGPWGWSLFGVIWGLALLGTIFKLVYAGRFKVVSVSVYLLMGWLVVVAIKPLFAGLSFKAEVFLVVGGALYTLGVVFYVLKRIRFMHGVWHLFVLSGSVMHYFAVLFGCVLIG</sequence>
<gene>
    <name evidence="8" type="primary">hly3</name>
    <name evidence="8" type="ORF">DPPLL_31240</name>
</gene>
<name>A0ABN6M7A4_9BACT</name>
<evidence type="ECO:0000256" key="4">
    <source>
        <dbReference type="ARBA" id="ARBA00022692"/>
    </source>
</evidence>
<accession>A0ABN6M7A4</accession>
<feature type="transmembrane region" description="Helical" evidence="7">
    <location>
        <begin position="195"/>
        <end position="215"/>
    </location>
</feature>
<reference evidence="8 9" key="1">
    <citation type="submission" date="2022-01" db="EMBL/GenBank/DDBJ databases">
        <title>Desulfofustis limnae sp. nov., a novel mesophilic sulfate-reducing bacterium isolated from marsh soil.</title>
        <authorList>
            <person name="Watanabe M."/>
            <person name="Takahashi A."/>
            <person name="Kojima H."/>
            <person name="Fukui M."/>
        </authorList>
    </citation>
    <scope>NUCLEOTIDE SEQUENCE [LARGE SCALE GENOMIC DNA]</scope>
    <source>
        <strain evidence="8 9">PPLL</strain>
    </source>
</reference>
<keyword evidence="4 7" id="KW-0812">Transmembrane</keyword>
<feature type="transmembrane region" description="Helical" evidence="7">
    <location>
        <begin position="165"/>
        <end position="183"/>
    </location>
</feature>
<evidence type="ECO:0000256" key="6">
    <source>
        <dbReference type="ARBA" id="ARBA00023136"/>
    </source>
</evidence>
<comment type="similarity">
    <text evidence="2">Belongs to the UPF0073 (Hly-III) family.</text>
</comment>
<evidence type="ECO:0000313" key="8">
    <source>
        <dbReference type="EMBL" id="BDD88759.1"/>
    </source>
</evidence>
<feature type="transmembrane region" description="Helical" evidence="7">
    <location>
        <begin position="81"/>
        <end position="101"/>
    </location>
</feature>
<dbReference type="PANTHER" id="PTHR20855">
    <property type="entry name" value="ADIPOR/PROGESTIN RECEPTOR-RELATED"/>
    <property type="match status" value="1"/>
</dbReference>
<evidence type="ECO:0000256" key="2">
    <source>
        <dbReference type="ARBA" id="ARBA00008488"/>
    </source>
</evidence>
<dbReference type="EMBL" id="AP025516">
    <property type="protein sequence ID" value="BDD88759.1"/>
    <property type="molecule type" value="Genomic_DNA"/>
</dbReference>
<evidence type="ECO:0000313" key="9">
    <source>
        <dbReference type="Proteomes" id="UP000830055"/>
    </source>
</evidence>
<protein>
    <submittedName>
        <fullName evidence="8">Hemolysin III</fullName>
    </submittedName>
</protein>
<dbReference type="Proteomes" id="UP000830055">
    <property type="component" value="Chromosome"/>
</dbReference>
<feature type="transmembrane region" description="Helical" evidence="7">
    <location>
        <begin position="140"/>
        <end position="159"/>
    </location>
</feature>
<organism evidence="8 9">
    <name type="scientific">Desulfofustis limnaeus</name>
    <dbReference type="NCBI Taxonomy" id="2740163"/>
    <lineage>
        <taxon>Bacteria</taxon>
        <taxon>Pseudomonadati</taxon>
        <taxon>Thermodesulfobacteriota</taxon>
        <taxon>Desulfobulbia</taxon>
        <taxon>Desulfobulbales</taxon>
        <taxon>Desulfocapsaceae</taxon>
        <taxon>Desulfofustis</taxon>
    </lineage>
</organism>
<dbReference type="InterPro" id="IPR005744">
    <property type="entry name" value="Hy-lIII"/>
</dbReference>